<sequence length="392" mass="42526">MNARQHESHQNLLTHVAAEDAPRAPLDAIVVPNGRPAAYLEQAITAAKQLDAHLLLLCSMRANASSAALAAKREGVRVTAIDLDELPKQVVPEFATDNLLRLGRFRRPVDTSLKRNLGLLLASLAGWKRILFLDDDITLPNPSDLAAAAGLLSGYPVVGLANAGMPDNSVVCHALRDVGAAQDVFIGGGALAVGESAFSSFFPNIYNEDWFFLLDGLRLRPSAVTGTAFQYGYDPYNDPRRARGEELGDTLAEGVFGLLDNGGGLADATEPYWSEFLNARRDIIRTTIDRVQASGIEPAQKARMVAALKASIGRSHLITPDLCVQYLRAWQADCVRWRKHIRELRRDHRGRLGIEDALVTLGIAHLAQPGIDGRINKGSRRRSPAARSAVPA</sequence>
<evidence type="ECO:0000313" key="3">
    <source>
        <dbReference type="Proteomes" id="UP001239397"/>
    </source>
</evidence>
<reference evidence="2 3" key="1">
    <citation type="submission" date="2023-06" db="EMBL/GenBank/DDBJ databases">
        <authorList>
            <person name="Oyuntsetseg B."/>
            <person name="Kim S.B."/>
        </authorList>
    </citation>
    <scope>NUCLEOTIDE SEQUENCE [LARGE SCALE GENOMIC DNA]</scope>
    <source>
        <strain evidence="2 3">4-36</strain>
    </source>
</reference>
<feature type="region of interest" description="Disordered" evidence="1">
    <location>
        <begin position="373"/>
        <end position="392"/>
    </location>
</feature>
<evidence type="ECO:0000256" key="1">
    <source>
        <dbReference type="SAM" id="MobiDB-lite"/>
    </source>
</evidence>
<dbReference type="Proteomes" id="UP001239397">
    <property type="component" value="Chromosome"/>
</dbReference>
<dbReference type="EMBL" id="CP127295">
    <property type="protein sequence ID" value="WIY02129.1"/>
    <property type="molecule type" value="Genomic_DNA"/>
</dbReference>
<dbReference type="AlphaFoldDB" id="A0A9Y2NHR1"/>
<keyword evidence="3" id="KW-1185">Reference proteome</keyword>
<protein>
    <recommendedName>
        <fullName evidence="4">Glycosyltransferase</fullName>
    </recommendedName>
</protein>
<dbReference type="KEGG" id="amog:QRX60_50465"/>
<dbReference type="RefSeq" id="WP_285998559.1">
    <property type="nucleotide sequence ID" value="NZ_CP127295.1"/>
</dbReference>
<evidence type="ECO:0000313" key="2">
    <source>
        <dbReference type="EMBL" id="WIY02129.1"/>
    </source>
</evidence>
<evidence type="ECO:0008006" key="4">
    <source>
        <dbReference type="Google" id="ProtNLM"/>
    </source>
</evidence>
<accession>A0A9Y2NHR1</accession>
<organism evidence="2 3">
    <name type="scientific">Amycolatopsis mongoliensis</name>
    <dbReference type="NCBI Taxonomy" id="715475"/>
    <lineage>
        <taxon>Bacteria</taxon>
        <taxon>Bacillati</taxon>
        <taxon>Actinomycetota</taxon>
        <taxon>Actinomycetes</taxon>
        <taxon>Pseudonocardiales</taxon>
        <taxon>Pseudonocardiaceae</taxon>
        <taxon>Amycolatopsis</taxon>
    </lineage>
</organism>
<name>A0A9Y2NHR1_9PSEU</name>
<gene>
    <name evidence="2" type="ORF">QRX60_50465</name>
</gene>
<proteinExistence type="predicted"/>